<dbReference type="Pfam" id="PF19822">
    <property type="entry name" value="DUF6304"/>
    <property type="match status" value="1"/>
</dbReference>
<dbReference type="RefSeq" id="WP_120721433.1">
    <property type="nucleotide sequence ID" value="NZ_CP032698.1"/>
</dbReference>
<dbReference type="Proteomes" id="UP000271554">
    <property type="component" value="Chromosome"/>
</dbReference>
<accession>A0A387HAJ1</accession>
<keyword evidence="2" id="KW-1185">Reference proteome</keyword>
<dbReference type="AlphaFoldDB" id="A0A387HAJ1"/>
<dbReference type="OrthoDB" id="653307at2"/>
<protein>
    <submittedName>
        <fullName evidence="1">Uncharacterized protein</fullName>
    </submittedName>
</protein>
<evidence type="ECO:0000313" key="2">
    <source>
        <dbReference type="Proteomes" id="UP000271554"/>
    </source>
</evidence>
<proteinExistence type="predicted"/>
<gene>
    <name evidence="1" type="ORF">DWB77_02629</name>
</gene>
<organism evidence="1 2">
    <name type="scientific">Streptomyces hundungensis</name>
    <dbReference type="NCBI Taxonomy" id="1077946"/>
    <lineage>
        <taxon>Bacteria</taxon>
        <taxon>Bacillati</taxon>
        <taxon>Actinomycetota</taxon>
        <taxon>Actinomycetes</taxon>
        <taxon>Kitasatosporales</taxon>
        <taxon>Streptomycetaceae</taxon>
        <taxon>Streptomyces</taxon>
    </lineage>
</organism>
<dbReference type="InterPro" id="IPR046271">
    <property type="entry name" value="DUF6304"/>
</dbReference>
<reference evidence="1 2" key="1">
    <citation type="submission" date="2018-10" db="EMBL/GenBank/DDBJ databases">
        <title>Relationship between Morphology and Antimicrobial Activity in Streptomyces.</title>
        <authorList>
            <person name="Kang H.J."/>
            <person name="Kim S.B."/>
        </authorList>
    </citation>
    <scope>NUCLEOTIDE SEQUENCE [LARGE SCALE GENOMIC DNA]</scope>
    <source>
        <strain evidence="1 2">BH38</strain>
    </source>
</reference>
<dbReference type="KEGG" id="shun:DWB77_02629"/>
<dbReference type="EMBL" id="CP032698">
    <property type="protein sequence ID" value="AYG80494.1"/>
    <property type="molecule type" value="Genomic_DNA"/>
</dbReference>
<sequence>MTPQSWAGWYRDRLGSEALTITTDGTQLRTRIRGVDFAGASFDSLGPVPGIPAESGAFALDGGNLRDFVLEWDMPVPIASDDGAVQQATLSCLLSLKPPEPDLGVALHFGGAVYASGRAELDFGSVLDDIRRQLPSGASLQPSLLDAI</sequence>
<name>A0A387HAJ1_9ACTN</name>
<evidence type="ECO:0000313" key="1">
    <source>
        <dbReference type="EMBL" id="AYG80494.1"/>
    </source>
</evidence>